<feature type="transmembrane region" description="Helical" evidence="7">
    <location>
        <begin position="413"/>
        <end position="431"/>
    </location>
</feature>
<keyword evidence="5 7" id="KW-1133">Transmembrane helix</keyword>
<feature type="transmembrane region" description="Helical" evidence="7">
    <location>
        <begin position="391"/>
        <end position="407"/>
    </location>
</feature>
<dbReference type="InterPro" id="IPR011701">
    <property type="entry name" value="MFS"/>
</dbReference>
<evidence type="ECO:0000256" key="3">
    <source>
        <dbReference type="ARBA" id="ARBA00022475"/>
    </source>
</evidence>
<dbReference type="InterPro" id="IPR020846">
    <property type="entry name" value="MFS_dom"/>
</dbReference>
<feature type="transmembrane region" description="Helical" evidence="7">
    <location>
        <begin position="160"/>
        <end position="182"/>
    </location>
</feature>
<feature type="transmembrane region" description="Helical" evidence="7">
    <location>
        <begin position="99"/>
        <end position="120"/>
    </location>
</feature>
<evidence type="ECO:0000256" key="7">
    <source>
        <dbReference type="SAM" id="Phobius"/>
    </source>
</evidence>
<feature type="transmembrane region" description="Helical" evidence="7">
    <location>
        <begin position="222"/>
        <end position="240"/>
    </location>
</feature>
<dbReference type="PROSITE" id="PS50850">
    <property type="entry name" value="MFS"/>
    <property type="match status" value="1"/>
</dbReference>
<feature type="transmembrane region" description="Helical" evidence="7">
    <location>
        <begin position="74"/>
        <end position="93"/>
    </location>
</feature>
<accession>A0ABN3FQK4</accession>
<evidence type="ECO:0000256" key="4">
    <source>
        <dbReference type="ARBA" id="ARBA00022692"/>
    </source>
</evidence>
<dbReference type="CDD" id="cd17321">
    <property type="entry name" value="MFS_MMR_MDR_like"/>
    <property type="match status" value="1"/>
</dbReference>
<dbReference type="RefSeq" id="WP_344611530.1">
    <property type="nucleotide sequence ID" value="NZ_BAAARV010000015.1"/>
</dbReference>
<feature type="domain" description="Major facilitator superfamily (MFS) profile" evidence="8">
    <location>
        <begin position="8"/>
        <end position="436"/>
    </location>
</feature>
<name>A0ABN3FQK4_9ACTN</name>
<feature type="transmembrane region" description="Helical" evidence="7">
    <location>
        <begin position="295"/>
        <end position="315"/>
    </location>
</feature>
<comment type="caution">
    <text evidence="9">The sequence shown here is derived from an EMBL/GenBank/DDBJ whole genome shotgun (WGS) entry which is preliminary data.</text>
</comment>
<feature type="transmembrane region" description="Helical" evidence="7">
    <location>
        <begin position="349"/>
        <end position="370"/>
    </location>
</feature>
<evidence type="ECO:0000313" key="10">
    <source>
        <dbReference type="Proteomes" id="UP001501444"/>
    </source>
</evidence>
<feature type="transmembrane region" description="Helical" evidence="7">
    <location>
        <begin position="46"/>
        <end position="65"/>
    </location>
</feature>
<gene>
    <name evidence="9" type="ORF">GCM10010170_015190</name>
</gene>
<evidence type="ECO:0000256" key="5">
    <source>
        <dbReference type="ARBA" id="ARBA00022989"/>
    </source>
</evidence>
<keyword evidence="10" id="KW-1185">Reference proteome</keyword>
<feature type="transmembrane region" description="Helical" evidence="7">
    <location>
        <begin position="261"/>
        <end position="283"/>
    </location>
</feature>
<sequence>MKVRKWAGLAVLALPTLLVSLDMFVTLLALPSIARALHADGVEQLWIIDVYGFMVAGFMITMGGLGDRIGRRRLLLAAAAVFGAGSLAAAWSTGPGMLIAARAVLGVAGAALAPSTLGLITHMFRDPRERAAAIGVWAGCFTVGAVIGPVAGGLLLARFWWGAVFLIGVPAMVLLLALGPWLLPEYRDQAAGRLDFPSVGLSLAGVLPAVQAIKALARDGWALPPLLLLAAGLGCGWLFLRRQRRLAEPLVDPALFADRTFAATLGGLLLYALLSGGTMVQMAQHLQVADGLSPLRAGLALAPGMLASVLGFQVAPRLARRVRPGPLIAGGVLLSAAGLLLIAGDRLVLGFVVSCLGTGPLVTLGTGLVVGSAPPERAGAAAGLNQTSSDLGYALGVALLGSLAAVTGLHTVAAVGAALLTGLAVLLAIVLRRLPRLGKGTEHDPVRDPALHAGPGGPG</sequence>
<organism evidence="9 10">
    <name type="scientific">Dactylosporangium salmoneum</name>
    <dbReference type="NCBI Taxonomy" id="53361"/>
    <lineage>
        <taxon>Bacteria</taxon>
        <taxon>Bacillati</taxon>
        <taxon>Actinomycetota</taxon>
        <taxon>Actinomycetes</taxon>
        <taxon>Micromonosporales</taxon>
        <taxon>Micromonosporaceae</taxon>
        <taxon>Dactylosporangium</taxon>
    </lineage>
</organism>
<keyword evidence="3" id="KW-1003">Cell membrane</keyword>
<keyword evidence="4 7" id="KW-0812">Transmembrane</keyword>
<dbReference type="EMBL" id="BAAARV010000015">
    <property type="protein sequence ID" value="GAA2335343.1"/>
    <property type="molecule type" value="Genomic_DNA"/>
</dbReference>
<reference evidence="9 10" key="1">
    <citation type="journal article" date="2019" name="Int. J. Syst. Evol. Microbiol.">
        <title>The Global Catalogue of Microorganisms (GCM) 10K type strain sequencing project: providing services to taxonomists for standard genome sequencing and annotation.</title>
        <authorList>
            <consortium name="The Broad Institute Genomics Platform"/>
            <consortium name="The Broad Institute Genome Sequencing Center for Infectious Disease"/>
            <person name="Wu L."/>
            <person name="Ma J."/>
        </authorList>
    </citation>
    <scope>NUCLEOTIDE SEQUENCE [LARGE SCALE GENOMIC DNA]</scope>
    <source>
        <strain evidence="9 10">JCM 3272</strain>
    </source>
</reference>
<feature type="transmembrane region" description="Helical" evidence="7">
    <location>
        <begin position="327"/>
        <end position="343"/>
    </location>
</feature>
<proteinExistence type="predicted"/>
<comment type="subcellular location">
    <subcellularLocation>
        <location evidence="1">Cell membrane</location>
        <topology evidence="1">Multi-pass membrane protein</topology>
    </subcellularLocation>
</comment>
<dbReference type="PANTHER" id="PTHR42718:SF47">
    <property type="entry name" value="METHYL VIOLOGEN RESISTANCE PROTEIN SMVA"/>
    <property type="match status" value="1"/>
</dbReference>
<evidence type="ECO:0000259" key="8">
    <source>
        <dbReference type="PROSITE" id="PS50850"/>
    </source>
</evidence>
<feature type="transmembrane region" description="Helical" evidence="7">
    <location>
        <begin position="194"/>
        <end position="216"/>
    </location>
</feature>
<evidence type="ECO:0000256" key="1">
    <source>
        <dbReference type="ARBA" id="ARBA00004651"/>
    </source>
</evidence>
<keyword evidence="2" id="KW-0813">Transport</keyword>
<dbReference type="PANTHER" id="PTHR42718">
    <property type="entry name" value="MAJOR FACILITATOR SUPERFAMILY MULTIDRUG TRANSPORTER MFSC"/>
    <property type="match status" value="1"/>
</dbReference>
<dbReference type="Pfam" id="PF07690">
    <property type="entry name" value="MFS_1"/>
    <property type="match status" value="1"/>
</dbReference>
<dbReference type="SUPFAM" id="SSF103473">
    <property type="entry name" value="MFS general substrate transporter"/>
    <property type="match status" value="1"/>
</dbReference>
<feature type="transmembrane region" description="Helical" evidence="7">
    <location>
        <begin position="132"/>
        <end position="154"/>
    </location>
</feature>
<dbReference type="Gene3D" id="1.20.1250.20">
    <property type="entry name" value="MFS general substrate transporter like domains"/>
    <property type="match status" value="1"/>
</dbReference>
<protein>
    <submittedName>
        <fullName evidence="9">MFS transporter</fullName>
    </submittedName>
</protein>
<dbReference type="InterPro" id="IPR036259">
    <property type="entry name" value="MFS_trans_sf"/>
</dbReference>
<evidence type="ECO:0000313" key="9">
    <source>
        <dbReference type="EMBL" id="GAA2335343.1"/>
    </source>
</evidence>
<evidence type="ECO:0000256" key="2">
    <source>
        <dbReference type="ARBA" id="ARBA00022448"/>
    </source>
</evidence>
<keyword evidence="6 7" id="KW-0472">Membrane</keyword>
<evidence type="ECO:0000256" key="6">
    <source>
        <dbReference type="ARBA" id="ARBA00023136"/>
    </source>
</evidence>
<dbReference type="Proteomes" id="UP001501444">
    <property type="component" value="Unassembled WGS sequence"/>
</dbReference>